<evidence type="ECO:0000313" key="4">
    <source>
        <dbReference type="Proteomes" id="UP001254848"/>
    </source>
</evidence>
<dbReference type="InterPro" id="IPR012903">
    <property type="entry name" value="Nif11"/>
</dbReference>
<name>A0ABU3P3Y0_9FIRM</name>
<dbReference type="NCBIfam" id="TIGR03798">
    <property type="entry name" value="leader_Nif11"/>
    <property type="match status" value="1"/>
</dbReference>
<reference evidence="3 4" key="1">
    <citation type="submission" date="2023-07" db="EMBL/GenBank/DDBJ databases">
        <title>The novel representative of Negativicutes class, Anaeroselena agilis gen. nov. sp. nov.</title>
        <authorList>
            <person name="Prokofeva M.I."/>
            <person name="Elcheninov A.G."/>
            <person name="Klyukina A."/>
            <person name="Kublanov I.V."/>
            <person name="Frolov E.N."/>
            <person name="Podosokorskaya O.A."/>
        </authorList>
    </citation>
    <scope>NUCLEOTIDE SEQUENCE [LARGE SCALE GENOMIC DNA]</scope>
    <source>
        <strain evidence="3 4">4137-cl</strain>
    </source>
</reference>
<evidence type="ECO:0000313" key="2">
    <source>
        <dbReference type="EMBL" id="MDT8902838.1"/>
    </source>
</evidence>
<evidence type="ECO:0000313" key="3">
    <source>
        <dbReference type="EMBL" id="MDT8902841.1"/>
    </source>
</evidence>
<evidence type="ECO:0000259" key="1">
    <source>
        <dbReference type="Pfam" id="PF07862"/>
    </source>
</evidence>
<dbReference type="RefSeq" id="WP_413781309.1">
    <property type="nucleotide sequence ID" value="NZ_JAUOZS010000001.1"/>
</dbReference>
<feature type="domain" description="Nif11" evidence="1">
    <location>
        <begin position="1"/>
        <end position="48"/>
    </location>
</feature>
<dbReference type="Pfam" id="PF07862">
    <property type="entry name" value="Nif11"/>
    <property type="match status" value="1"/>
</dbReference>
<sequence>MSMEAATAFLKQARTDKAYSEQLKACKNVPQFLEQAAKAGFYFSQKELSDACGNVEEWIGIGAGVWGHSVVGKSECVEYK</sequence>
<accession>A0ABU3P3Y0</accession>
<dbReference type="EMBL" id="JAUOZS010000001">
    <property type="protein sequence ID" value="MDT8902841.1"/>
    <property type="molecule type" value="Genomic_DNA"/>
</dbReference>
<dbReference type="InterPro" id="IPR022516">
    <property type="entry name" value="CHP03798_Ocin"/>
</dbReference>
<dbReference type="Proteomes" id="UP001254848">
    <property type="component" value="Unassembled WGS sequence"/>
</dbReference>
<dbReference type="EMBL" id="JAUOZS010000001">
    <property type="protein sequence ID" value="MDT8902838.1"/>
    <property type="molecule type" value="Genomic_DNA"/>
</dbReference>
<organism evidence="3 4">
    <name type="scientific">Anaeroselena agilis</name>
    <dbReference type="NCBI Taxonomy" id="3063788"/>
    <lineage>
        <taxon>Bacteria</taxon>
        <taxon>Bacillati</taxon>
        <taxon>Bacillota</taxon>
        <taxon>Negativicutes</taxon>
        <taxon>Acetonemataceae</taxon>
        <taxon>Anaeroselena</taxon>
    </lineage>
</organism>
<comment type="caution">
    <text evidence="3">The sequence shown here is derived from an EMBL/GenBank/DDBJ whole genome shotgun (WGS) entry which is preliminary data.</text>
</comment>
<protein>
    <submittedName>
        <fullName evidence="3">Nif11-like leader peptide family natural product</fullName>
    </submittedName>
</protein>
<keyword evidence="4" id="KW-1185">Reference proteome</keyword>
<gene>
    <name evidence="2" type="ORF">Q4T40_16475</name>
    <name evidence="3" type="ORF">Q4T40_16490</name>
</gene>
<proteinExistence type="predicted"/>